<dbReference type="EMBL" id="CADIKK010000034">
    <property type="protein sequence ID" value="CAB3803014.1"/>
    <property type="molecule type" value="Genomic_DNA"/>
</dbReference>
<dbReference type="GO" id="GO:0043024">
    <property type="term" value="F:ribosomal small subunit binding"/>
    <property type="evidence" value="ECO:0007669"/>
    <property type="project" value="TreeGrafter"/>
</dbReference>
<evidence type="ECO:0000313" key="6">
    <source>
        <dbReference type="EMBL" id="CAB3803014.1"/>
    </source>
</evidence>
<dbReference type="Pfam" id="PF02482">
    <property type="entry name" value="Ribosomal_S30AE"/>
    <property type="match status" value="1"/>
</dbReference>
<evidence type="ECO:0000256" key="5">
    <source>
        <dbReference type="ARBA" id="ARBA00041319"/>
    </source>
</evidence>
<dbReference type="InterPro" id="IPR003489">
    <property type="entry name" value="RHF/RaiA"/>
</dbReference>
<organism evidence="6 7">
    <name type="scientific">Paraburkholderia ultramafica</name>
    <dbReference type="NCBI Taxonomy" id="1544867"/>
    <lineage>
        <taxon>Bacteria</taxon>
        <taxon>Pseudomonadati</taxon>
        <taxon>Pseudomonadota</taxon>
        <taxon>Betaproteobacteria</taxon>
        <taxon>Burkholderiales</taxon>
        <taxon>Burkholderiaceae</taxon>
        <taxon>Paraburkholderia</taxon>
    </lineage>
</organism>
<name>A0A6S7C7Q7_9BURK</name>
<protein>
    <recommendedName>
        <fullName evidence="4">Ribosome hibernation promoting factor</fullName>
    </recommendedName>
    <alternativeName>
        <fullName evidence="5">Hibernation factor HPF</fullName>
    </alternativeName>
</protein>
<gene>
    <name evidence="6" type="primary">hpf_2</name>
    <name evidence="6" type="ORF">LMG28614_05721</name>
</gene>
<dbReference type="InterPro" id="IPR036567">
    <property type="entry name" value="RHF-like"/>
</dbReference>
<accession>A0A6S7C7Q7</accession>
<dbReference type="Proteomes" id="UP000494365">
    <property type="component" value="Unassembled WGS sequence"/>
</dbReference>
<dbReference type="CDD" id="cd00552">
    <property type="entry name" value="RaiA"/>
    <property type="match status" value="1"/>
</dbReference>
<proteinExistence type="inferred from homology"/>
<dbReference type="SUPFAM" id="SSF69754">
    <property type="entry name" value="Ribosome binding protein Y (YfiA homologue)"/>
    <property type="match status" value="1"/>
</dbReference>
<dbReference type="GO" id="GO:0022627">
    <property type="term" value="C:cytosolic small ribosomal subunit"/>
    <property type="evidence" value="ECO:0007669"/>
    <property type="project" value="TreeGrafter"/>
</dbReference>
<dbReference type="PANTHER" id="PTHR33231:SF1">
    <property type="entry name" value="30S RIBOSOMAL PROTEIN"/>
    <property type="match status" value="1"/>
</dbReference>
<keyword evidence="7" id="KW-1185">Reference proteome</keyword>
<comment type="similarity">
    <text evidence="2">Belongs to the HPF/YfiA ribosome-associated protein family. Short HPF subfamily.</text>
</comment>
<evidence type="ECO:0000313" key="7">
    <source>
        <dbReference type="Proteomes" id="UP000494365"/>
    </source>
</evidence>
<dbReference type="PANTHER" id="PTHR33231">
    <property type="entry name" value="30S RIBOSOMAL PROTEIN"/>
    <property type="match status" value="1"/>
</dbReference>
<evidence type="ECO:0000256" key="3">
    <source>
        <dbReference type="ARBA" id="ARBA00038695"/>
    </source>
</evidence>
<dbReference type="InterPro" id="IPR050574">
    <property type="entry name" value="HPF/YfiA_ribosome-assoc"/>
</dbReference>
<evidence type="ECO:0000256" key="4">
    <source>
        <dbReference type="ARBA" id="ARBA00041148"/>
    </source>
</evidence>
<dbReference type="GO" id="GO:0045900">
    <property type="term" value="P:negative regulation of translational elongation"/>
    <property type="evidence" value="ECO:0007669"/>
    <property type="project" value="TreeGrafter"/>
</dbReference>
<evidence type="ECO:0000256" key="2">
    <source>
        <dbReference type="ARBA" id="ARBA00038434"/>
    </source>
</evidence>
<dbReference type="AlphaFoldDB" id="A0A6S7C7Q7"/>
<comment type="subunit">
    <text evidence="3">Associates exclusively with 100S ribosomes, which are dimers of 70S ribosomes.</text>
</comment>
<dbReference type="FunFam" id="3.30.160.100:FF:000001">
    <property type="entry name" value="Ribosome hibernation promoting factor"/>
    <property type="match status" value="1"/>
</dbReference>
<dbReference type="NCBIfam" id="TIGR00741">
    <property type="entry name" value="yfiA"/>
    <property type="match status" value="1"/>
</dbReference>
<sequence>MNLKISGHHLEVTTAMREYVVTKLERVLRHFEHVIDVTVLLSVDNHKQKGQRAEVNVHVKGRDIFVESSNGNLYAAIDLLVDKLDRQVVRYKNRLQDHHHDGIKYRSANMTPAGCSYEELSGISCGEVGIKRSHRMGQVNRFPDGIAN</sequence>
<dbReference type="Gene3D" id="3.30.160.100">
    <property type="entry name" value="Ribosome hibernation promotion factor-like"/>
    <property type="match status" value="1"/>
</dbReference>
<reference evidence="6 7" key="1">
    <citation type="submission" date="2020-04" db="EMBL/GenBank/DDBJ databases">
        <authorList>
            <person name="De Canck E."/>
        </authorList>
    </citation>
    <scope>NUCLEOTIDE SEQUENCE [LARGE SCALE GENOMIC DNA]</scope>
    <source>
        <strain evidence="6 7">LMG 28614</strain>
    </source>
</reference>
<evidence type="ECO:0000256" key="1">
    <source>
        <dbReference type="ARBA" id="ARBA00022845"/>
    </source>
</evidence>
<keyword evidence="1" id="KW-0810">Translation regulation</keyword>